<proteinExistence type="predicted"/>
<feature type="compositionally biased region" description="Gly residues" evidence="1">
    <location>
        <begin position="33"/>
        <end position="43"/>
    </location>
</feature>
<keyword evidence="3" id="KW-1185">Reference proteome</keyword>
<evidence type="ECO:0000313" key="3">
    <source>
        <dbReference type="Proteomes" id="UP001296993"/>
    </source>
</evidence>
<dbReference type="Proteomes" id="UP001296993">
    <property type="component" value="Unassembled WGS sequence"/>
</dbReference>
<comment type="caution">
    <text evidence="2">The sequence shown here is derived from an EMBL/GenBank/DDBJ whole genome shotgun (WGS) entry which is preliminary data.</text>
</comment>
<reference evidence="2 3" key="1">
    <citation type="submission" date="2021-03" db="EMBL/GenBank/DDBJ databases">
        <title>Sequencing the genomes of 1000 actinobacteria strains.</title>
        <authorList>
            <person name="Klenk H.-P."/>
        </authorList>
    </citation>
    <scope>NUCLEOTIDE SEQUENCE [LARGE SCALE GENOMIC DNA]</scope>
    <source>
        <strain evidence="2 3">DSM 15797</strain>
    </source>
</reference>
<dbReference type="EMBL" id="JAGIOF010000001">
    <property type="protein sequence ID" value="MBP2386820.1"/>
    <property type="molecule type" value="Genomic_DNA"/>
</dbReference>
<evidence type="ECO:0000313" key="2">
    <source>
        <dbReference type="EMBL" id="MBP2386820.1"/>
    </source>
</evidence>
<name>A0ABS4XED4_9MICC</name>
<gene>
    <name evidence="2" type="ORF">JOF47_002331</name>
</gene>
<dbReference type="RefSeq" id="WP_209998185.1">
    <property type="nucleotide sequence ID" value="NZ_BAAAJY010000010.1"/>
</dbReference>
<accession>A0ABS4XED4</accession>
<evidence type="ECO:0000256" key="1">
    <source>
        <dbReference type="SAM" id="MobiDB-lite"/>
    </source>
</evidence>
<organism evidence="2 3">
    <name type="scientific">Paeniglutamicibacter kerguelensis</name>
    <dbReference type="NCBI Taxonomy" id="254788"/>
    <lineage>
        <taxon>Bacteria</taxon>
        <taxon>Bacillati</taxon>
        <taxon>Actinomycetota</taxon>
        <taxon>Actinomycetes</taxon>
        <taxon>Micrococcales</taxon>
        <taxon>Micrococcaceae</taxon>
        <taxon>Paeniglutamicibacter</taxon>
    </lineage>
</organism>
<sequence>MIGLGLLAVTGGSALYPPEDFAPGLPSLSGCPGMNGQGRGGGFSVPHGLTDASQPPPQHPLWPAGLLS</sequence>
<protein>
    <submittedName>
        <fullName evidence="2">Uncharacterized protein</fullName>
    </submittedName>
</protein>
<feature type="region of interest" description="Disordered" evidence="1">
    <location>
        <begin position="27"/>
        <end position="68"/>
    </location>
</feature>